<name>A0A9D1RHW9_9BACT</name>
<evidence type="ECO:0000313" key="2">
    <source>
        <dbReference type="EMBL" id="HIW87740.1"/>
    </source>
</evidence>
<organism evidence="2 3">
    <name type="scientific">Candidatus Onthomorpha intestinigallinarum</name>
    <dbReference type="NCBI Taxonomy" id="2840880"/>
    <lineage>
        <taxon>Bacteria</taxon>
        <taxon>Pseudomonadati</taxon>
        <taxon>Bacteroidota</taxon>
        <taxon>Bacteroidia</taxon>
        <taxon>Bacteroidales</taxon>
        <taxon>Candidatus Onthomorpha</taxon>
    </lineage>
</organism>
<evidence type="ECO:0000256" key="1">
    <source>
        <dbReference type="SAM" id="Phobius"/>
    </source>
</evidence>
<sequence>MEFDFKRFGNLLVHQWVTRRKELIWFALVLFFISFLGEKIFMGPAIIRLIIGFVSGVVVAHYSFHAYKTRADRCASLLLPCSTIEKYLAEFLFVFVLFQVTIFLPVIAGASLKIAFFENSFAEIFNDEMDRIFKEYDVLFASWFGVLSTVGSYLFCFLFSLVFRRYSALKIYGSLTGIAMLLVLGFAKFIANYMDTNQYLNDPAYGRDFIFAKLGFLTDFTYVVLVILSVFLLVITYFRLKEERV</sequence>
<reference evidence="2" key="2">
    <citation type="submission" date="2021-04" db="EMBL/GenBank/DDBJ databases">
        <authorList>
            <person name="Gilroy R."/>
        </authorList>
    </citation>
    <scope>NUCLEOTIDE SEQUENCE</scope>
    <source>
        <strain evidence="2">Gambia16-930</strain>
    </source>
</reference>
<keyword evidence="1" id="KW-1133">Transmembrane helix</keyword>
<accession>A0A9D1RHW9</accession>
<dbReference type="EMBL" id="DXGG01000177">
    <property type="protein sequence ID" value="HIW87740.1"/>
    <property type="molecule type" value="Genomic_DNA"/>
</dbReference>
<feature type="transmembrane region" description="Helical" evidence="1">
    <location>
        <begin position="87"/>
        <end position="108"/>
    </location>
</feature>
<reference evidence="2" key="1">
    <citation type="journal article" date="2021" name="PeerJ">
        <title>Extensive microbial diversity within the chicken gut microbiome revealed by metagenomics and culture.</title>
        <authorList>
            <person name="Gilroy R."/>
            <person name="Ravi A."/>
            <person name="Getino M."/>
            <person name="Pursley I."/>
            <person name="Horton D.L."/>
            <person name="Alikhan N.F."/>
            <person name="Baker D."/>
            <person name="Gharbi K."/>
            <person name="Hall N."/>
            <person name="Watson M."/>
            <person name="Adriaenssens E.M."/>
            <person name="Foster-Nyarko E."/>
            <person name="Jarju S."/>
            <person name="Secka A."/>
            <person name="Antonio M."/>
            <person name="Oren A."/>
            <person name="Chaudhuri R.R."/>
            <person name="La Ragione R."/>
            <person name="Hildebrand F."/>
            <person name="Pallen M.J."/>
        </authorList>
    </citation>
    <scope>NUCLEOTIDE SEQUENCE</scope>
    <source>
        <strain evidence="2">Gambia16-930</strain>
    </source>
</reference>
<feature type="transmembrane region" description="Helical" evidence="1">
    <location>
        <begin position="214"/>
        <end position="238"/>
    </location>
</feature>
<dbReference type="Proteomes" id="UP000824267">
    <property type="component" value="Unassembled WGS sequence"/>
</dbReference>
<comment type="caution">
    <text evidence="2">The sequence shown here is derived from an EMBL/GenBank/DDBJ whole genome shotgun (WGS) entry which is preliminary data.</text>
</comment>
<keyword evidence="1" id="KW-0472">Membrane</keyword>
<keyword evidence="1" id="KW-0812">Transmembrane</keyword>
<feature type="transmembrane region" description="Helical" evidence="1">
    <location>
        <begin position="47"/>
        <end position="67"/>
    </location>
</feature>
<protein>
    <submittedName>
        <fullName evidence="2">Uncharacterized protein</fullName>
    </submittedName>
</protein>
<proteinExistence type="predicted"/>
<dbReference type="AlphaFoldDB" id="A0A9D1RHW9"/>
<gene>
    <name evidence="2" type="ORF">IAC47_05640</name>
</gene>
<feature type="transmembrane region" description="Helical" evidence="1">
    <location>
        <begin position="140"/>
        <end position="163"/>
    </location>
</feature>
<evidence type="ECO:0000313" key="3">
    <source>
        <dbReference type="Proteomes" id="UP000824267"/>
    </source>
</evidence>
<feature type="transmembrane region" description="Helical" evidence="1">
    <location>
        <begin position="23"/>
        <end position="41"/>
    </location>
</feature>
<feature type="transmembrane region" description="Helical" evidence="1">
    <location>
        <begin position="175"/>
        <end position="194"/>
    </location>
</feature>